<dbReference type="PANTHER" id="PTHR46558">
    <property type="entry name" value="TRACRIPTIONAL REGULATORY PROTEIN-RELATED-RELATED"/>
    <property type="match status" value="1"/>
</dbReference>
<dbReference type="Gene3D" id="1.10.260.40">
    <property type="entry name" value="lambda repressor-like DNA-binding domains"/>
    <property type="match status" value="1"/>
</dbReference>
<organism evidence="3 4">
    <name type="scientific">Butyricicoccus pullicaecorum</name>
    <dbReference type="NCBI Taxonomy" id="501571"/>
    <lineage>
        <taxon>Bacteria</taxon>
        <taxon>Bacillati</taxon>
        <taxon>Bacillota</taxon>
        <taxon>Clostridia</taxon>
        <taxon>Eubacteriales</taxon>
        <taxon>Butyricicoccaceae</taxon>
        <taxon>Butyricicoccus</taxon>
    </lineage>
</organism>
<evidence type="ECO:0000259" key="2">
    <source>
        <dbReference type="PROSITE" id="PS50943"/>
    </source>
</evidence>
<dbReference type="PANTHER" id="PTHR46558:SF11">
    <property type="entry name" value="HTH-TYPE TRANSCRIPTIONAL REGULATOR XRE"/>
    <property type="match status" value="1"/>
</dbReference>
<accession>A0A1Y4L7I2</accession>
<reference evidence="4" key="1">
    <citation type="submission" date="2017-04" db="EMBL/GenBank/DDBJ databases">
        <title>Function of individual gut microbiota members based on whole genome sequencing of pure cultures obtained from chicken caecum.</title>
        <authorList>
            <person name="Medvecky M."/>
            <person name="Cejkova D."/>
            <person name="Polansky O."/>
            <person name="Karasova D."/>
            <person name="Kubasova T."/>
            <person name="Cizek A."/>
            <person name="Rychlik I."/>
        </authorList>
    </citation>
    <scope>NUCLEOTIDE SEQUENCE [LARGE SCALE GENOMIC DNA]</scope>
    <source>
        <strain evidence="4">An180</strain>
    </source>
</reference>
<dbReference type="Pfam" id="PF01381">
    <property type="entry name" value="HTH_3"/>
    <property type="match status" value="1"/>
</dbReference>
<evidence type="ECO:0000313" key="4">
    <source>
        <dbReference type="Proteomes" id="UP000195897"/>
    </source>
</evidence>
<dbReference type="AlphaFoldDB" id="A0A1Y4L7I2"/>
<dbReference type="InterPro" id="IPR010982">
    <property type="entry name" value="Lambda_DNA-bd_dom_sf"/>
</dbReference>
<dbReference type="CDD" id="cd00093">
    <property type="entry name" value="HTH_XRE"/>
    <property type="match status" value="1"/>
</dbReference>
<dbReference type="SMART" id="SM00530">
    <property type="entry name" value="HTH_XRE"/>
    <property type="match status" value="1"/>
</dbReference>
<dbReference type="PROSITE" id="PS50943">
    <property type="entry name" value="HTH_CROC1"/>
    <property type="match status" value="1"/>
</dbReference>
<protein>
    <recommendedName>
        <fullName evidence="2">HTH cro/C1-type domain-containing protein</fullName>
    </recommendedName>
</protein>
<keyword evidence="1" id="KW-0238">DNA-binding</keyword>
<sequence length="67" mass="7688">MIQIREYRERCGFTQQQLAEKIQENRATIAKWEIGCAFPRAEKLPALADALNCSIDDLFGRGKEEES</sequence>
<proteinExistence type="predicted"/>
<dbReference type="GO" id="GO:0003677">
    <property type="term" value="F:DNA binding"/>
    <property type="evidence" value="ECO:0007669"/>
    <property type="project" value="UniProtKB-KW"/>
</dbReference>
<name>A0A1Y4L7I2_9FIRM</name>
<feature type="domain" description="HTH cro/C1-type" evidence="2">
    <location>
        <begin position="4"/>
        <end position="58"/>
    </location>
</feature>
<dbReference type="RefSeq" id="WP_087372926.1">
    <property type="nucleotide sequence ID" value="NZ_NFKK01000008.1"/>
</dbReference>
<evidence type="ECO:0000313" key="3">
    <source>
        <dbReference type="EMBL" id="OUP52713.1"/>
    </source>
</evidence>
<dbReference type="SUPFAM" id="SSF47413">
    <property type="entry name" value="lambda repressor-like DNA-binding domains"/>
    <property type="match status" value="1"/>
</dbReference>
<comment type="caution">
    <text evidence="3">The sequence shown here is derived from an EMBL/GenBank/DDBJ whole genome shotgun (WGS) entry which is preliminary data.</text>
</comment>
<dbReference type="InterPro" id="IPR001387">
    <property type="entry name" value="Cro/C1-type_HTH"/>
</dbReference>
<dbReference type="Proteomes" id="UP000195897">
    <property type="component" value="Unassembled WGS sequence"/>
</dbReference>
<gene>
    <name evidence="3" type="ORF">B5F17_08405</name>
</gene>
<evidence type="ECO:0000256" key="1">
    <source>
        <dbReference type="ARBA" id="ARBA00023125"/>
    </source>
</evidence>
<dbReference type="EMBL" id="NFKK01000008">
    <property type="protein sequence ID" value="OUP52713.1"/>
    <property type="molecule type" value="Genomic_DNA"/>
</dbReference>